<feature type="domain" description="Complex 1 LYR protein" evidence="2">
    <location>
        <begin position="22"/>
        <end position="87"/>
    </location>
</feature>
<name>A0A8C5B277_GADMO</name>
<dbReference type="OMA" id="KNWQSAS"/>
<dbReference type="AlphaFoldDB" id="A0A8C5B277"/>
<protein>
    <submittedName>
        <fullName evidence="3">LYR motif containing 1</fullName>
    </submittedName>
</protein>
<dbReference type="Pfam" id="PF05347">
    <property type="entry name" value="Complex1_LYR"/>
    <property type="match status" value="1"/>
</dbReference>
<dbReference type="Proteomes" id="UP000694546">
    <property type="component" value="Chromosome 18"/>
</dbReference>
<reference evidence="3" key="2">
    <citation type="submission" date="2025-09" db="UniProtKB">
        <authorList>
            <consortium name="Ensembl"/>
        </authorList>
    </citation>
    <scope>IDENTIFICATION</scope>
</reference>
<evidence type="ECO:0000313" key="4">
    <source>
        <dbReference type="Proteomes" id="UP000694546"/>
    </source>
</evidence>
<evidence type="ECO:0000313" key="3">
    <source>
        <dbReference type="Ensembl" id="ENSGMOP00000039856.1"/>
    </source>
</evidence>
<dbReference type="PANTHER" id="PTHR14273">
    <property type="entry name" value="LYR MOTIF-CONTAINING PROTEIN 1"/>
    <property type="match status" value="1"/>
</dbReference>
<dbReference type="PANTHER" id="PTHR14273:SF0">
    <property type="entry name" value="LYR MOTIF-CONTAINING PROTEIN 1"/>
    <property type="match status" value="1"/>
</dbReference>
<evidence type="ECO:0000256" key="1">
    <source>
        <dbReference type="ARBA" id="ARBA00009508"/>
    </source>
</evidence>
<dbReference type="InterPro" id="IPR040330">
    <property type="entry name" value="LYRM1"/>
</dbReference>
<dbReference type="CDD" id="cd20261">
    <property type="entry name" value="Complex1_LYR_LYRM1"/>
    <property type="match status" value="1"/>
</dbReference>
<accession>A0A8C5B277</accession>
<dbReference type="Ensembl" id="ENSGMOT00000035817.1">
    <property type="protein sequence ID" value="ENSGMOP00000039856.1"/>
    <property type="gene ID" value="ENSGMOG00000002802.2"/>
</dbReference>
<sequence>MSLAGRIQGSILVPMTAATRNKVLSLYSRLFRIARNWQAQSGVKQDTEAERNYIVLEARSLFRQNQKLTDQESVKRCIDECEARIEMGLHYRNPFPRASYLPPMGLATQKGRRLLGQQRLRRQAKPVYLQSQDDT</sequence>
<dbReference type="InterPro" id="IPR045294">
    <property type="entry name" value="Complex1_LYR_LYRM1"/>
</dbReference>
<proteinExistence type="inferred from homology"/>
<dbReference type="InterPro" id="IPR008011">
    <property type="entry name" value="Complex1_LYR_dom"/>
</dbReference>
<comment type="similarity">
    <text evidence="1">Belongs to the complex I LYR family.</text>
</comment>
<organism evidence="3 4">
    <name type="scientific">Gadus morhua</name>
    <name type="common">Atlantic cod</name>
    <dbReference type="NCBI Taxonomy" id="8049"/>
    <lineage>
        <taxon>Eukaryota</taxon>
        <taxon>Metazoa</taxon>
        <taxon>Chordata</taxon>
        <taxon>Craniata</taxon>
        <taxon>Vertebrata</taxon>
        <taxon>Euteleostomi</taxon>
        <taxon>Actinopterygii</taxon>
        <taxon>Neopterygii</taxon>
        <taxon>Teleostei</taxon>
        <taxon>Neoteleostei</taxon>
        <taxon>Acanthomorphata</taxon>
        <taxon>Zeiogadaria</taxon>
        <taxon>Gadariae</taxon>
        <taxon>Gadiformes</taxon>
        <taxon>Gadoidei</taxon>
        <taxon>Gadidae</taxon>
        <taxon>Gadus</taxon>
    </lineage>
</organism>
<gene>
    <name evidence="3" type="primary">LYRM1</name>
</gene>
<reference evidence="3" key="1">
    <citation type="submission" date="2025-08" db="UniProtKB">
        <authorList>
            <consortium name="Ensembl"/>
        </authorList>
    </citation>
    <scope>IDENTIFICATION</scope>
</reference>
<evidence type="ECO:0000259" key="2">
    <source>
        <dbReference type="Pfam" id="PF05347"/>
    </source>
</evidence>
<dbReference type="GeneTree" id="ENSGT00390000006695"/>
<dbReference type="GO" id="GO:0005739">
    <property type="term" value="C:mitochondrion"/>
    <property type="evidence" value="ECO:0007669"/>
    <property type="project" value="TreeGrafter"/>
</dbReference>
<keyword evidence="4" id="KW-1185">Reference proteome</keyword>